<keyword evidence="3" id="KW-0804">Transcription</keyword>
<dbReference type="PANTHER" id="PTHR43280">
    <property type="entry name" value="ARAC-FAMILY TRANSCRIPTIONAL REGULATOR"/>
    <property type="match status" value="1"/>
</dbReference>
<dbReference type="AlphaFoldDB" id="A0A124DZ05"/>
<accession>A0A124DZ05</accession>
<reference evidence="6" key="2">
    <citation type="submission" date="2016-01" db="EMBL/GenBank/DDBJ databases">
        <title>Draft Genome Sequence of Paenibacillus amylolyticus Heshi-A3 that Was Isolated from Fermented Rice Bran with Aging Salted Mackerel, Which Was Named Heshiko as Traditional Fermented Seafood in Japan.</title>
        <authorList>
            <person name="Akuzawa S."/>
            <person name="Nakagawa J."/>
            <person name="Kanekatsu T."/>
            <person name="Kubota E."/>
            <person name="Ohtake R."/>
            <person name="Suzuki T."/>
            <person name="Kanesaki Y."/>
        </authorList>
    </citation>
    <scope>NUCLEOTIDE SEQUENCE [LARGE SCALE GENOMIC DNA]</scope>
    <source>
        <strain evidence="6">Heshi-A3</strain>
    </source>
</reference>
<comment type="caution">
    <text evidence="5">The sequence shown here is derived from an EMBL/GenBank/DDBJ whole genome shotgun (WGS) entry which is preliminary data.</text>
</comment>
<feature type="domain" description="HTH araC/xylS-type" evidence="4">
    <location>
        <begin position="184"/>
        <end position="282"/>
    </location>
</feature>
<name>A0A124DZ05_PAEAM</name>
<dbReference type="InterPro" id="IPR037923">
    <property type="entry name" value="HTH-like"/>
</dbReference>
<dbReference type="Pfam" id="PF12833">
    <property type="entry name" value="HTH_18"/>
    <property type="match status" value="1"/>
</dbReference>
<dbReference type="PROSITE" id="PS00041">
    <property type="entry name" value="HTH_ARAC_FAMILY_1"/>
    <property type="match status" value="1"/>
</dbReference>
<evidence type="ECO:0000256" key="2">
    <source>
        <dbReference type="ARBA" id="ARBA00023125"/>
    </source>
</evidence>
<dbReference type="EMBL" id="BCNV01000014">
    <property type="protein sequence ID" value="GAS85863.1"/>
    <property type="molecule type" value="Genomic_DNA"/>
</dbReference>
<dbReference type="PANTHER" id="PTHR43280:SF17">
    <property type="entry name" value="ARAC-TYPE DNA-BINDING DOMAIN-CONTAINING PROTEIN"/>
    <property type="match status" value="1"/>
</dbReference>
<dbReference type="InterPro" id="IPR018062">
    <property type="entry name" value="HTH_AraC-typ_CS"/>
</dbReference>
<dbReference type="InterPro" id="IPR009057">
    <property type="entry name" value="Homeodomain-like_sf"/>
</dbReference>
<dbReference type="Proteomes" id="UP000069697">
    <property type="component" value="Unassembled WGS sequence"/>
</dbReference>
<gene>
    <name evidence="5" type="ORF">PAHA3_6015</name>
</gene>
<reference evidence="5 6" key="1">
    <citation type="journal article" date="2016" name="Genome Announc.">
        <title>Draft Genome Sequence of Paenibacillus amylolyticus Heshi-A3, Isolated from Fermented Rice Bran in a Japanese Fermented Seafood Dish.</title>
        <authorList>
            <person name="Akuzawa S."/>
            <person name="Nagaoka J."/>
            <person name="Kanekatsu M."/>
            <person name="Kubota E."/>
            <person name="Ohtake R."/>
            <person name="Suzuki T."/>
            <person name="Kanesaki Y."/>
        </authorList>
    </citation>
    <scope>NUCLEOTIDE SEQUENCE [LARGE SCALE GENOMIC DNA]</scope>
    <source>
        <strain evidence="5 6">Heshi-A3</strain>
    </source>
</reference>
<evidence type="ECO:0000256" key="3">
    <source>
        <dbReference type="ARBA" id="ARBA00023163"/>
    </source>
</evidence>
<dbReference type="GO" id="GO:0003700">
    <property type="term" value="F:DNA-binding transcription factor activity"/>
    <property type="evidence" value="ECO:0007669"/>
    <property type="project" value="InterPro"/>
</dbReference>
<evidence type="ECO:0000313" key="5">
    <source>
        <dbReference type="EMBL" id="GAS85863.1"/>
    </source>
</evidence>
<dbReference type="PROSITE" id="PS01124">
    <property type="entry name" value="HTH_ARAC_FAMILY_2"/>
    <property type="match status" value="1"/>
</dbReference>
<dbReference type="InterPro" id="IPR018060">
    <property type="entry name" value="HTH_AraC"/>
</dbReference>
<organism evidence="5 6">
    <name type="scientific">Paenibacillus amylolyticus</name>
    <dbReference type="NCBI Taxonomy" id="1451"/>
    <lineage>
        <taxon>Bacteria</taxon>
        <taxon>Bacillati</taxon>
        <taxon>Bacillota</taxon>
        <taxon>Bacilli</taxon>
        <taxon>Bacillales</taxon>
        <taxon>Paenibacillaceae</taxon>
        <taxon>Paenibacillus</taxon>
    </lineage>
</organism>
<dbReference type="SUPFAM" id="SSF46689">
    <property type="entry name" value="Homeodomain-like"/>
    <property type="match status" value="2"/>
</dbReference>
<keyword evidence="1" id="KW-0805">Transcription regulation</keyword>
<evidence type="ECO:0000259" key="4">
    <source>
        <dbReference type="PROSITE" id="PS01124"/>
    </source>
</evidence>
<keyword evidence="2" id="KW-0238">DNA-binding</keyword>
<protein>
    <submittedName>
        <fullName evidence="5">Transcriptional regulator, AraC family</fullName>
    </submittedName>
</protein>
<dbReference type="Gene3D" id="1.10.10.60">
    <property type="entry name" value="Homeodomain-like"/>
    <property type="match status" value="2"/>
</dbReference>
<evidence type="ECO:0000313" key="6">
    <source>
        <dbReference type="Proteomes" id="UP000069697"/>
    </source>
</evidence>
<dbReference type="SMART" id="SM00342">
    <property type="entry name" value="HTH_ARAC"/>
    <property type="match status" value="1"/>
</dbReference>
<sequence length="290" mass="33333">MITPDEEQLAYEFIEHPVHVCGIYRTVLRADMIYDGHREKRTEKSALLLVLHGQAAFHFTNTDGTKYLYHMQPGKAFIGGKNMHLEIHVGDRNFEYVLVHFLPAMQKEEGLHSFHPDQVYELQMSLNDSESRVQGELMLALLNVASNPGYINQLEKQTLFYQLLISVLRGARSSRNTSSGAWIDSAQEFIQHQYAEPLTLEGVAAQFDMKPKYFSHMFQKYTGMGPMRYLMHYRLNRAQELLEIGSYTVKEVSAKVGYADPYYFSRVYKLHKGCAPSEVRKIMGHGKNPS</sequence>
<dbReference type="GO" id="GO:0043565">
    <property type="term" value="F:sequence-specific DNA binding"/>
    <property type="evidence" value="ECO:0007669"/>
    <property type="project" value="InterPro"/>
</dbReference>
<dbReference type="RefSeq" id="WP_062838145.1">
    <property type="nucleotide sequence ID" value="NZ_BCNV01000014.1"/>
</dbReference>
<evidence type="ECO:0000256" key="1">
    <source>
        <dbReference type="ARBA" id="ARBA00023015"/>
    </source>
</evidence>
<dbReference type="SUPFAM" id="SSF51215">
    <property type="entry name" value="Regulatory protein AraC"/>
    <property type="match status" value="1"/>
</dbReference>
<proteinExistence type="predicted"/>